<organism evidence="1 2">
    <name type="scientific">Methylobacterium persicinum</name>
    <dbReference type="NCBI Taxonomy" id="374426"/>
    <lineage>
        <taxon>Bacteria</taxon>
        <taxon>Pseudomonadati</taxon>
        <taxon>Pseudomonadota</taxon>
        <taxon>Alphaproteobacteria</taxon>
        <taxon>Hyphomicrobiales</taxon>
        <taxon>Methylobacteriaceae</taxon>
        <taxon>Methylobacterium</taxon>
    </lineage>
</organism>
<proteinExistence type="predicted"/>
<gene>
    <name evidence="1" type="ORF">QO016_005025</name>
</gene>
<keyword evidence="2" id="KW-1185">Reference proteome</keyword>
<protein>
    <submittedName>
        <fullName evidence="1">Uncharacterized protein</fullName>
    </submittedName>
</protein>
<comment type="caution">
    <text evidence="1">The sequence shown here is derived from an EMBL/GenBank/DDBJ whole genome shotgun (WGS) entry which is preliminary data.</text>
</comment>
<sequence>MPALFDLDKERAAELRRWQAVFQRDGNKAAAWRCYRLARAWSLPIPESVMAELDRVAAAIGDEVERTRKPDRLSNSVEL</sequence>
<reference evidence="1 2" key="1">
    <citation type="submission" date="2023-07" db="EMBL/GenBank/DDBJ databases">
        <title>Genomic Encyclopedia of Type Strains, Phase IV (KMG-IV): sequencing the most valuable type-strain genomes for metagenomic binning, comparative biology and taxonomic classification.</title>
        <authorList>
            <person name="Goeker M."/>
        </authorList>
    </citation>
    <scope>NUCLEOTIDE SEQUENCE [LARGE SCALE GENOMIC DNA]</scope>
    <source>
        <strain evidence="1 2">DSM 19562</strain>
    </source>
</reference>
<dbReference type="EMBL" id="JAUSVV010000042">
    <property type="protein sequence ID" value="MDQ0445494.1"/>
    <property type="molecule type" value="Genomic_DNA"/>
</dbReference>
<evidence type="ECO:0000313" key="2">
    <source>
        <dbReference type="Proteomes" id="UP001236369"/>
    </source>
</evidence>
<dbReference type="RefSeq" id="WP_238253396.1">
    <property type="nucleotide sequence ID" value="NZ_BPQX01000091.1"/>
</dbReference>
<accession>A0ABU0HT30</accession>
<dbReference type="Proteomes" id="UP001236369">
    <property type="component" value="Unassembled WGS sequence"/>
</dbReference>
<name>A0ABU0HT30_9HYPH</name>
<evidence type="ECO:0000313" key="1">
    <source>
        <dbReference type="EMBL" id="MDQ0445494.1"/>
    </source>
</evidence>